<evidence type="ECO:0000313" key="3">
    <source>
        <dbReference type="Proteomes" id="UP000789396"/>
    </source>
</evidence>
<gene>
    <name evidence="2" type="ORF">RFULGI_LOCUS8452</name>
</gene>
<protein>
    <submittedName>
        <fullName evidence="2">7082_t:CDS:1</fullName>
    </submittedName>
</protein>
<evidence type="ECO:0000313" key="2">
    <source>
        <dbReference type="EMBL" id="CAG8650918.1"/>
    </source>
</evidence>
<accession>A0A9N9DTY6</accession>
<reference evidence="2" key="1">
    <citation type="submission" date="2021-06" db="EMBL/GenBank/DDBJ databases">
        <authorList>
            <person name="Kallberg Y."/>
            <person name="Tangrot J."/>
            <person name="Rosling A."/>
        </authorList>
    </citation>
    <scope>NUCLEOTIDE SEQUENCE</scope>
    <source>
        <strain evidence="2">IN212</strain>
    </source>
</reference>
<dbReference type="OrthoDB" id="2444818at2759"/>
<comment type="caution">
    <text evidence="2">The sequence shown here is derived from an EMBL/GenBank/DDBJ whole genome shotgun (WGS) entry which is preliminary data.</text>
</comment>
<dbReference type="Proteomes" id="UP000789396">
    <property type="component" value="Unassembled WGS sequence"/>
</dbReference>
<evidence type="ECO:0000256" key="1">
    <source>
        <dbReference type="SAM" id="MobiDB-lite"/>
    </source>
</evidence>
<feature type="non-terminal residue" evidence="2">
    <location>
        <position position="139"/>
    </location>
</feature>
<sequence>YESSGQFSLELILGKISNGLFNRSSQTQVHIKEDREKLSKCEKDAIDFIINNYAKSHNYDSNLRLIKMIFNENLDKVYFSNYGSEDKNYLSNYGSKNNDNNEEKDFYSDEREEEHKEISNRMFTFIPTYNMPRSSINHN</sequence>
<name>A0A9N9DTY6_9GLOM</name>
<proteinExistence type="predicted"/>
<dbReference type="EMBL" id="CAJVPZ010013681">
    <property type="protein sequence ID" value="CAG8650918.1"/>
    <property type="molecule type" value="Genomic_DNA"/>
</dbReference>
<organism evidence="2 3">
    <name type="scientific">Racocetra fulgida</name>
    <dbReference type="NCBI Taxonomy" id="60492"/>
    <lineage>
        <taxon>Eukaryota</taxon>
        <taxon>Fungi</taxon>
        <taxon>Fungi incertae sedis</taxon>
        <taxon>Mucoromycota</taxon>
        <taxon>Glomeromycotina</taxon>
        <taxon>Glomeromycetes</taxon>
        <taxon>Diversisporales</taxon>
        <taxon>Gigasporaceae</taxon>
        <taxon>Racocetra</taxon>
    </lineage>
</organism>
<dbReference type="AlphaFoldDB" id="A0A9N9DTY6"/>
<feature type="region of interest" description="Disordered" evidence="1">
    <location>
        <begin position="90"/>
        <end position="112"/>
    </location>
</feature>
<feature type="compositionally biased region" description="Basic and acidic residues" evidence="1">
    <location>
        <begin position="99"/>
        <end position="112"/>
    </location>
</feature>
<keyword evidence="3" id="KW-1185">Reference proteome</keyword>